<feature type="compositionally biased region" description="Basic and acidic residues" evidence="2">
    <location>
        <begin position="542"/>
        <end position="559"/>
    </location>
</feature>
<feature type="region of interest" description="Disordered" evidence="2">
    <location>
        <begin position="65"/>
        <end position="100"/>
    </location>
</feature>
<proteinExistence type="predicted"/>
<keyword evidence="1" id="KW-0479">Metal-binding</keyword>
<keyword evidence="1" id="KW-0862">Zinc</keyword>
<feature type="region of interest" description="Disordered" evidence="2">
    <location>
        <begin position="244"/>
        <end position="314"/>
    </location>
</feature>
<keyword evidence="3" id="KW-0472">Membrane</keyword>
<keyword evidence="6" id="KW-1185">Reference proteome</keyword>
<evidence type="ECO:0000256" key="1">
    <source>
        <dbReference type="PROSITE-ProRule" id="PRU00047"/>
    </source>
</evidence>
<dbReference type="InterPro" id="IPR036875">
    <property type="entry name" value="Znf_CCHC_sf"/>
</dbReference>
<name>A0AAD8S0U3_LOLMU</name>
<dbReference type="SMART" id="SM00343">
    <property type="entry name" value="ZnF_C2HC"/>
    <property type="match status" value="2"/>
</dbReference>
<evidence type="ECO:0000313" key="5">
    <source>
        <dbReference type="EMBL" id="KAK1642853.1"/>
    </source>
</evidence>
<evidence type="ECO:0000313" key="6">
    <source>
        <dbReference type="Proteomes" id="UP001231189"/>
    </source>
</evidence>
<feature type="region of interest" description="Disordered" evidence="2">
    <location>
        <begin position="542"/>
        <end position="572"/>
    </location>
</feature>
<feature type="domain" description="CCHC-type" evidence="4">
    <location>
        <begin position="237"/>
        <end position="252"/>
    </location>
</feature>
<keyword evidence="1" id="KW-0863">Zinc-finger</keyword>
<protein>
    <recommendedName>
        <fullName evidence="4">CCHC-type domain-containing protein</fullName>
    </recommendedName>
</protein>
<dbReference type="PROSITE" id="PS50158">
    <property type="entry name" value="ZF_CCHC"/>
    <property type="match status" value="1"/>
</dbReference>
<keyword evidence="3" id="KW-1133">Transmembrane helix</keyword>
<dbReference type="InterPro" id="IPR001878">
    <property type="entry name" value="Znf_CCHC"/>
</dbReference>
<dbReference type="PANTHER" id="PTHR33087">
    <property type="entry name" value="OS07G0539200 PROTEIN"/>
    <property type="match status" value="1"/>
</dbReference>
<dbReference type="Proteomes" id="UP001231189">
    <property type="component" value="Unassembled WGS sequence"/>
</dbReference>
<gene>
    <name evidence="5" type="ORF">QYE76_060658</name>
</gene>
<dbReference type="SUPFAM" id="SSF57756">
    <property type="entry name" value="Retrovirus zinc finger-like domains"/>
    <property type="match status" value="1"/>
</dbReference>
<feature type="compositionally biased region" description="Polar residues" evidence="2">
    <location>
        <begin position="82"/>
        <end position="100"/>
    </location>
</feature>
<dbReference type="GO" id="GO:0003676">
    <property type="term" value="F:nucleic acid binding"/>
    <property type="evidence" value="ECO:0007669"/>
    <property type="project" value="InterPro"/>
</dbReference>
<dbReference type="InterPro" id="IPR053253">
    <property type="entry name" value="Sex_diff_modulator"/>
</dbReference>
<feature type="region of interest" description="Disordered" evidence="2">
    <location>
        <begin position="1"/>
        <end position="44"/>
    </location>
</feature>
<keyword evidence="3" id="KW-0812">Transmembrane</keyword>
<dbReference type="Gene3D" id="4.10.60.10">
    <property type="entry name" value="Zinc finger, CCHC-type"/>
    <property type="match status" value="1"/>
</dbReference>
<comment type="caution">
    <text evidence="5">The sequence shown here is derived from an EMBL/GenBank/DDBJ whole genome shotgun (WGS) entry which is preliminary data.</text>
</comment>
<dbReference type="PANTHER" id="PTHR33087:SF21">
    <property type="entry name" value="OS03G0782100 PROTEIN"/>
    <property type="match status" value="1"/>
</dbReference>
<evidence type="ECO:0000259" key="4">
    <source>
        <dbReference type="PROSITE" id="PS50158"/>
    </source>
</evidence>
<reference evidence="5" key="1">
    <citation type="submission" date="2023-07" db="EMBL/GenBank/DDBJ databases">
        <title>A chromosome-level genome assembly of Lolium multiflorum.</title>
        <authorList>
            <person name="Chen Y."/>
            <person name="Copetti D."/>
            <person name="Kolliker R."/>
            <person name="Studer B."/>
        </authorList>
    </citation>
    <scope>NUCLEOTIDE SEQUENCE</scope>
    <source>
        <strain evidence="5">02402/16</strain>
        <tissue evidence="5">Leaf</tissue>
    </source>
</reference>
<organism evidence="5 6">
    <name type="scientific">Lolium multiflorum</name>
    <name type="common">Italian ryegrass</name>
    <name type="synonym">Lolium perenne subsp. multiflorum</name>
    <dbReference type="NCBI Taxonomy" id="4521"/>
    <lineage>
        <taxon>Eukaryota</taxon>
        <taxon>Viridiplantae</taxon>
        <taxon>Streptophyta</taxon>
        <taxon>Embryophyta</taxon>
        <taxon>Tracheophyta</taxon>
        <taxon>Spermatophyta</taxon>
        <taxon>Magnoliopsida</taxon>
        <taxon>Liliopsida</taxon>
        <taxon>Poales</taxon>
        <taxon>Poaceae</taxon>
        <taxon>BOP clade</taxon>
        <taxon>Pooideae</taxon>
        <taxon>Poodae</taxon>
        <taxon>Poeae</taxon>
        <taxon>Poeae Chloroplast Group 2 (Poeae type)</taxon>
        <taxon>Loliodinae</taxon>
        <taxon>Loliinae</taxon>
        <taxon>Lolium</taxon>
    </lineage>
</organism>
<dbReference type="EMBL" id="JAUUTY010000004">
    <property type="protein sequence ID" value="KAK1642853.1"/>
    <property type="molecule type" value="Genomic_DNA"/>
</dbReference>
<dbReference type="AlphaFoldDB" id="A0AAD8S0U3"/>
<feature type="transmembrane region" description="Helical" evidence="3">
    <location>
        <begin position="583"/>
        <end position="602"/>
    </location>
</feature>
<sequence>MSEMSEQETHPPPAPRPFQVGAATPNPAADLLLQPSACPSAPAAAQAGQDLRFGLITPELVASAAKAAADRRGKSGALPEQRASSWASATLQQTGASSRPSALLEVAAAQGRGSAACSASLPPPPLLRPGDRPCTIADLEAQRALPQARAAGGRLRSTIVASKELQEELKQRGNQDSGGSWQEVRPKFWWRKFKPSPLGFRRVDQRQDAPVDPFKGACFRCLSPRHFIRQCKGVLHCLECKKPGHRARDCPSRRPPPVGATSPRRPPPAVHNHLQANAAAERMPSPRRRAASDVEPGHPSNRPGEVYSSSLSTPAMEVATTEMRRTHLAILVSDTRLNISTRSIAKALQERLSFPWEDIHVSASYPDDFLVRFAQPWQRDEALEAGTVLLRRGSLALTTRSPTARGQPQTWRFYCRLVLEGIPLNAWEDEPTIKAVIGGACELDRIERRSILKDNTAAVFVWVWCLDPDLIPKIKPHSILGRPAERRHDLPEGTPAEEGRDGPLYRILVHIDKVIDYTPIDESRRRRGVLWPQVFRKDWAFGVEDGKPGPRTRPIRDRLGPSSHSRRSVRTAVPADRPIGVDAVTLLGIVPGVLGLLSSAAWRRRLPCQPHRRSQAKRQR</sequence>
<feature type="compositionally biased region" description="Low complexity" evidence="2">
    <location>
        <begin position="31"/>
        <end position="44"/>
    </location>
</feature>
<feature type="compositionally biased region" description="Pro residues" evidence="2">
    <location>
        <begin position="253"/>
        <end position="269"/>
    </location>
</feature>
<evidence type="ECO:0000256" key="2">
    <source>
        <dbReference type="SAM" id="MobiDB-lite"/>
    </source>
</evidence>
<evidence type="ECO:0000256" key="3">
    <source>
        <dbReference type="SAM" id="Phobius"/>
    </source>
</evidence>
<accession>A0AAD8S0U3</accession>
<dbReference type="GO" id="GO:0008270">
    <property type="term" value="F:zinc ion binding"/>
    <property type="evidence" value="ECO:0007669"/>
    <property type="project" value="UniProtKB-KW"/>
</dbReference>